<dbReference type="SMART" id="SM00470">
    <property type="entry name" value="ParB"/>
    <property type="match status" value="1"/>
</dbReference>
<feature type="compositionally biased region" description="Basic and acidic residues" evidence="3">
    <location>
        <begin position="552"/>
        <end position="562"/>
    </location>
</feature>
<feature type="region of interest" description="Disordered" evidence="3">
    <location>
        <begin position="613"/>
        <end position="650"/>
    </location>
</feature>
<dbReference type="KEGG" id="vbo:CKY39_16100"/>
<protein>
    <recommendedName>
        <fullName evidence="4">ParB-like N-terminal domain-containing protein</fullName>
    </recommendedName>
</protein>
<evidence type="ECO:0000259" key="4">
    <source>
        <dbReference type="SMART" id="SM00470"/>
    </source>
</evidence>
<dbReference type="InterPro" id="IPR036086">
    <property type="entry name" value="ParB/Sulfiredoxin_sf"/>
</dbReference>
<dbReference type="NCBIfam" id="TIGR00180">
    <property type="entry name" value="parB_part"/>
    <property type="match status" value="1"/>
</dbReference>
<dbReference type="SUPFAM" id="SSF110849">
    <property type="entry name" value="ParB/Sulfiredoxin"/>
    <property type="match status" value="1"/>
</dbReference>
<dbReference type="Proteomes" id="UP000217154">
    <property type="component" value="Chromosome"/>
</dbReference>
<evidence type="ECO:0000313" key="6">
    <source>
        <dbReference type="Proteomes" id="UP000217154"/>
    </source>
</evidence>
<proteinExistence type="inferred from homology"/>
<dbReference type="InterPro" id="IPR004437">
    <property type="entry name" value="ParB/RepB/Spo0J"/>
</dbReference>
<dbReference type="GO" id="GO:0003677">
    <property type="term" value="F:DNA binding"/>
    <property type="evidence" value="ECO:0007669"/>
    <property type="project" value="InterPro"/>
</dbReference>
<feature type="compositionally biased region" description="Polar residues" evidence="3">
    <location>
        <begin position="569"/>
        <end position="579"/>
    </location>
</feature>
<dbReference type="InterPro" id="IPR050336">
    <property type="entry name" value="Chromosome_partition/occlusion"/>
</dbReference>
<evidence type="ECO:0000256" key="1">
    <source>
        <dbReference type="ARBA" id="ARBA00006295"/>
    </source>
</evidence>
<feature type="compositionally biased region" description="Low complexity" evidence="3">
    <location>
        <begin position="621"/>
        <end position="650"/>
    </location>
</feature>
<dbReference type="Gene3D" id="1.10.10.2830">
    <property type="match status" value="1"/>
</dbReference>
<evidence type="ECO:0000256" key="2">
    <source>
        <dbReference type="ARBA" id="ARBA00022829"/>
    </source>
</evidence>
<organism evidence="5 6">
    <name type="scientific">Variovorax boronicumulans</name>
    <dbReference type="NCBI Taxonomy" id="436515"/>
    <lineage>
        <taxon>Bacteria</taxon>
        <taxon>Pseudomonadati</taxon>
        <taxon>Pseudomonadota</taxon>
        <taxon>Betaproteobacteria</taxon>
        <taxon>Burkholderiales</taxon>
        <taxon>Comamonadaceae</taxon>
        <taxon>Variovorax</taxon>
    </lineage>
</organism>
<dbReference type="GO" id="GO:0007059">
    <property type="term" value="P:chromosome segregation"/>
    <property type="evidence" value="ECO:0007669"/>
    <property type="project" value="UniProtKB-KW"/>
</dbReference>
<dbReference type="GO" id="GO:0005694">
    <property type="term" value="C:chromosome"/>
    <property type="evidence" value="ECO:0007669"/>
    <property type="project" value="TreeGrafter"/>
</dbReference>
<dbReference type="EMBL" id="CP023284">
    <property type="protein sequence ID" value="ATA54560.1"/>
    <property type="molecule type" value="Genomic_DNA"/>
</dbReference>
<dbReference type="PANTHER" id="PTHR33375">
    <property type="entry name" value="CHROMOSOME-PARTITIONING PROTEIN PARB-RELATED"/>
    <property type="match status" value="1"/>
</dbReference>
<keyword evidence="2" id="KW-0159">Chromosome partition</keyword>
<evidence type="ECO:0000256" key="3">
    <source>
        <dbReference type="SAM" id="MobiDB-lite"/>
    </source>
</evidence>
<feature type="region of interest" description="Disordered" evidence="3">
    <location>
        <begin position="394"/>
        <end position="425"/>
    </location>
</feature>
<reference evidence="5 6" key="1">
    <citation type="submission" date="2017-09" db="EMBL/GenBank/DDBJ databases">
        <title>The diverse metabolic capabilities of V. boronicumulans make it an excellent choice for continued studies on novel biodegradation.</title>
        <authorList>
            <person name="Sun S."/>
        </authorList>
    </citation>
    <scope>NUCLEOTIDE SEQUENCE [LARGE SCALE GENOMIC DNA]</scope>
    <source>
        <strain evidence="5 6">J1</strain>
    </source>
</reference>
<dbReference type="Pfam" id="PF17762">
    <property type="entry name" value="HTH_ParB"/>
    <property type="match status" value="1"/>
</dbReference>
<dbReference type="PANTHER" id="PTHR33375:SF1">
    <property type="entry name" value="CHROMOSOME-PARTITIONING PROTEIN PARB-RELATED"/>
    <property type="match status" value="1"/>
</dbReference>
<dbReference type="InterPro" id="IPR003115">
    <property type="entry name" value="ParB_N"/>
</dbReference>
<feature type="compositionally biased region" description="Low complexity" evidence="3">
    <location>
        <begin position="399"/>
        <end position="419"/>
    </location>
</feature>
<gene>
    <name evidence="5" type="ORF">CKY39_16100</name>
</gene>
<dbReference type="Pfam" id="PF02195">
    <property type="entry name" value="ParB_N"/>
    <property type="match status" value="1"/>
</dbReference>
<comment type="similarity">
    <text evidence="1">Belongs to the ParB family.</text>
</comment>
<sequence>MENLMPLTEFAAGSGTAIDSQVDAPVDQFMVLDLALIVASNTNPRTVFNLPRLEELATSIKASGVHQPVLVRPLPARRLQETFDGFRRGERPAYELIAGERRFRASKLAGVDTIPAMIRHLTDEQVLEIQLVENLQRDDLHPMEEAEGYEKLIQATHVTKEELGEKVGKSRGYVYGRLKLLALGQEARTAFYASEIDASRALVIARIPDAGQQVKALAEATAEDWQGGLRHNFKSFVRWAQQNMMLRLDAARFPTTDATLVVEAGSCRDCAKRTGAQPEVYADVESADVCTDPTCYHAKDAAHEVIVIDRARENGQQVILEKEAKAIWVAEHIPLKGYTRLDRPDPRVHETKMLKTVLGKSMPAPVLMQNPHKRGELIEVLPTSQVTKLLKESGKLKPAPRATGTAPASAAAKAAAEATRPVEERREYHNRWQAEAMRQADAHFKGWTGGIPASAIRAFLLETFDRMDEGPFGPALDLGEEFNTLDARNRLQTLPDSAMNEVFIRWVLHDSEGYPSPWTAEQRNRTEPKHPTWEILGLAGVDVDAIQAETKRAMESDDRAAELAKAQSDAKSQATGQSGKKSSTPPAAPKKRGGKPSAEEVQAQIAEQLQQLDQAPDGAEQEVAAEAAQEPSQAPDGAAEEVGAAPAAPAAPALQVGDRITVTDSKYTQFEEQGEITHVLAKSKVRVAFDKGPDAVLPAAAVQVTAKALWPLPTESTAPVKDAPATFSLGQLVKVKAGSKSAGGKALKTVGKVGRIAGLGDDGRVHLRHGPRSHELVVVQPEQLEPYSAALQVVIGSKVRIHPKGFLESRNKLAWREGTVDACTDDGWRVTISATAKDVELVVAFDTAELEVLA</sequence>
<accession>A0A250DJP2</accession>
<dbReference type="InterPro" id="IPR041468">
    <property type="entry name" value="HTH_ParB/Spo0J"/>
</dbReference>
<feature type="region of interest" description="Disordered" evidence="3">
    <location>
        <begin position="552"/>
        <end position="601"/>
    </location>
</feature>
<evidence type="ECO:0000313" key="5">
    <source>
        <dbReference type="EMBL" id="ATA54560.1"/>
    </source>
</evidence>
<feature type="domain" description="ParB-like N-terminal" evidence="4">
    <location>
        <begin position="30"/>
        <end position="135"/>
    </location>
</feature>
<dbReference type="AlphaFoldDB" id="A0A250DJP2"/>
<dbReference type="Gene3D" id="3.90.1530.30">
    <property type="match status" value="1"/>
</dbReference>
<name>A0A250DJP2_9BURK</name>
<dbReference type="FunFam" id="1.10.10.2830:FF:000001">
    <property type="entry name" value="Chromosome partitioning protein ParB"/>
    <property type="match status" value="1"/>
</dbReference>
<dbReference type="CDD" id="cd16393">
    <property type="entry name" value="SPO0J_N"/>
    <property type="match status" value="1"/>
</dbReference>